<accession>A0A919MKB3</accession>
<feature type="compositionally biased region" description="Low complexity" evidence="1">
    <location>
        <begin position="95"/>
        <end position="117"/>
    </location>
</feature>
<gene>
    <name evidence="3" type="ORF">Ani05nite_18700</name>
</gene>
<sequence>MNRPAGGLANGPAGGLVNGPAGGPANGSAAPRGDGSAGPRPASLGDPGRPVRGTGPALPGRGAAEVPPGQGAATPARDLSGLPQSREAVASASDAPVRGAAGVPGRGAAAVPARGGAELPGHGSGDVTARGGAEVSPVRGTGLAAVRERGGAVAVPDDGRESPGGVLGKAAELRDRLRTERRLRVITLVTLSVIVLGLLPLLFGIRSATRDPVFNSLDALSVPTWADKQVDDRTSGSIWCFFDCRFRERTAQSDRPFEETDKVYSDALTAAGWRLRGGECADQPTTSGKYTCWTRDEFTLDLWVRLPECAVDAVAAQDPATQPSIGPDGLVPTPDPATCTGSTVSIKVQNAVTDQRGKPQPAVDPSLIGETPDPVLTPDPLLEPTPTAS</sequence>
<comment type="caution">
    <text evidence="3">The sequence shown here is derived from an EMBL/GenBank/DDBJ whole genome shotgun (WGS) entry which is preliminary data.</text>
</comment>
<keyword evidence="2" id="KW-0812">Transmembrane</keyword>
<feature type="compositionally biased region" description="Gly residues" evidence="1">
    <location>
        <begin position="8"/>
        <end position="25"/>
    </location>
</feature>
<feature type="region of interest" description="Disordered" evidence="1">
    <location>
        <begin position="1"/>
        <end position="167"/>
    </location>
</feature>
<dbReference type="Proteomes" id="UP000647172">
    <property type="component" value="Unassembled WGS sequence"/>
</dbReference>
<dbReference type="EMBL" id="BOMQ01000024">
    <property type="protein sequence ID" value="GIE48336.1"/>
    <property type="molecule type" value="Genomic_DNA"/>
</dbReference>
<dbReference type="AlphaFoldDB" id="A0A919MKB3"/>
<keyword evidence="4" id="KW-1185">Reference proteome</keyword>
<proteinExistence type="predicted"/>
<keyword evidence="2" id="KW-0472">Membrane</keyword>
<evidence type="ECO:0000313" key="3">
    <source>
        <dbReference type="EMBL" id="GIE48336.1"/>
    </source>
</evidence>
<name>A0A919MKB3_9ACTN</name>
<feature type="transmembrane region" description="Helical" evidence="2">
    <location>
        <begin position="183"/>
        <end position="205"/>
    </location>
</feature>
<evidence type="ECO:0000256" key="2">
    <source>
        <dbReference type="SAM" id="Phobius"/>
    </source>
</evidence>
<organism evidence="3 4">
    <name type="scientific">Actinoplanes nipponensis</name>
    <dbReference type="NCBI Taxonomy" id="135950"/>
    <lineage>
        <taxon>Bacteria</taxon>
        <taxon>Bacillati</taxon>
        <taxon>Actinomycetota</taxon>
        <taxon>Actinomycetes</taxon>
        <taxon>Micromonosporales</taxon>
        <taxon>Micromonosporaceae</taxon>
        <taxon>Actinoplanes</taxon>
    </lineage>
</organism>
<evidence type="ECO:0008006" key="5">
    <source>
        <dbReference type="Google" id="ProtNLM"/>
    </source>
</evidence>
<protein>
    <recommendedName>
        <fullName evidence="5">Integrin beta 3</fullName>
    </recommendedName>
</protein>
<feature type="region of interest" description="Disordered" evidence="1">
    <location>
        <begin position="348"/>
        <end position="389"/>
    </location>
</feature>
<evidence type="ECO:0000313" key="4">
    <source>
        <dbReference type="Proteomes" id="UP000647172"/>
    </source>
</evidence>
<evidence type="ECO:0000256" key="1">
    <source>
        <dbReference type="SAM" id="MobiDB-lite"/>
    </source>
</evidence>
<reference evidence="3" key="1">
    <citation type="submission" date="2021-01" db="EMBL/GenBank/DDBJ databases">
        <title>Whole genome shotgun sequence of Actinoplanes nipponensis NBRC 14063.</title>
        <authorList>
            <person name="Komaki H."/>
            <person name="Tamura T."/>
        </authorList>
    </citation>
    <scope>NUCLEOTIDE SEQUENCE</scope>
    <source>
        <strain evidence="3">NBRC 14063</strain>
    </source>
</reference>
<keyword evidence="2" id="KW-1133">Transmembrane helix</keyword>